<name>A0A9P8AXU3_9AGAR</name>
<dbReference type="GO" id="GO:0004601">
    <property type="term" value="F:peroxidase activity"/>
    <property type="evidence" value="ECO:0007669"/>
    <property type="project" value="UniProtKB-KW"/>
</dbReference>
<dbReference type="OrthoDB" id="407298at2759"/>
<evidence type="ECO:0000256" key="1">
    <source>
        <dbReference type="ARBA" id="ARBA00001970"/>
    </source>
</evidence>
<evidence type="ECO:0000256" key="3">
    <source>
        <dbReference type="ARBA" id="ARBA00022617"/>
    </source>
</evidence>
<dbReference type="SUPFAM" id="SSF47571">
    <property type="entry name" value="Cloroperoxidase"/>
    <property type="match status" value="1"/>
</dbReference>
<dbReference type="GeneID" id="66105049"/>
<keyword evidence="10" id="KW-1185">Reference proteome</keyword>
<dbReference type="InterPro" id="IPR036851">
    <property type="entry name" value="Chloroperoxidase-like_sf"/>
</dbReference>
<dbReference type="InterPro" id="IPR000028">
    <property type="entry name" value="Chloroperoxidase"/>
</dbReference>
<accession>A0A9P8AXU3</accession>
<keyword evidence="5" id="KW-0560">Oxidoreductase</keyword>
<feature type="domain" description="Heme haloperoxidase family profile" evidence="8">
    <location>
        <begin position="48"/>
        <end position="258"/>
    </location>
</feature>
<dbReference type="PANTHER" id="PTHR33577:SF18">
    <property type="entry name" value="HEME HALOPEROXIDASE FAMILY PROFILE DOMAIN-CONTAINING PROTEIN"/>
    <property type="match status" value="1"/>
</dbReference>
<comment type="similarity">
    <text evidence="7">Belongs to the chloroperoxidase family.</text>
</comment>
<evidence type="ECO:0000256" key="2">
    <source>
        <dbReference type="ARBA" id="ARBA00022559"/>
    </source>
</evidence>
<keyword evidence="2" id="KW-0575">Peroxidase</keyword>
<proteinExistence type="inferred from homology"/>
<evidence type="ECO:0000313" key="9">
    <source>
        <dbReference type="EMBL" id="KAG7451581.1"/>
    </source>
</evidence>
<keyword evidence="4" id="KW-0479">Metal-binding</keyword>
<keyword evidence="3" id="KW-0349">Heme</keyword>
<dbReference type="Gene3D" id="1.10.489.10">
    <property type="entry name" value="Chloroperoxidase-like"/>
    <property type="match status" value="1"/>
</dbReference>
<comment type="caution">
    <text evidence="9">The sequence shown here is derived from an EMBL/GenBank/DDBJ whole genome shotgun (WGS) entry which is preliminary data.</text>
</comment>
<comment type="cofactor">
    <cofactor evidence="1">
        <name>heme b</name>
        <dbReference type="ChEBI" id="CHEBI:60344"/>
    </cofactor>
</comment>
<evidence type="ECO:0000256" key="7">
    <source>
        <dbReference type="ARBA" id="ARBA00025795"/>
    </source>
</evidence>
<evidence type="ECO:0000256" key="5">
    <source>
        <dbReference type="ARBA" id="ARBA00023002"/>
    </source>
</evidence>
<dbReference type="AlphaFoldDB" id="A0A9P8AXU3"/>
<reference evidence="9" key="1">
    <citation type="submission" date="2020-11" db="EMBL/GenBank/DDBJ databases">
        <title>Adaptations for nitrogen fixation in a non-lichenized fungal sporocarp promotes dispersal by wood-feeding termites.</title>
        <authorList>
            <consortium name="DOE Joint Genome Institute"/>
            <person name="Koch R.A."/>
            <person name="Yoon G."/>
            <person name="Arayal U."/>
            <person name="Lail K."/>
            <person name="Amirebrahimi M."/>
            <person name="Labutti K."/>
            <person name="Lipzen A."/>
            <person name="Riley R."/>
            <person name="Barry K."/>
            <person name="Henrissat B."/>
            <person name="Grigoriev I.V."/>
            <person name="Herr J.R."/>
            <person name="Aime M.C."/>
        </authorList>
    </citation>
    <scope>NUCLEOTIDE SEQUENCE</scope>
    <source>
        <strain evidence="9">MCA 3950</strain>
    </source>
</reference>
<dbReference type="Proteomes" id="UP000812287">
    <property type="component" value="Unassembled WGS sequence"/>
</dbReference>
<dbReference type="EMBL" id="MU250525">
    <property type="protein sequence ID" value="KAG7451581.1"/>
    <property type="molecule type" value="Genomic_DNA"/>
</dbReference>
<organism evidence="9 10">
    <name type="scientific">Guyanagaster necrorhizus</name>
    <dbReference type="NCBI Taxonomy" id="856835"/>
    <lineage>
        <taxon>Eukaryota</taxon>
        <taxon>Fungi</taxon>
        <taxon>Dikarya</taxon>
        <taxon>Basidiomycota</taxon>
        <taxon>Agaricomycotina</taxon>
        <taxon>Agaricomycetes</taxon>
        <taxon>Agaricomycetidae</taxon>
        <taxon>Agaricales</taxon>
        <taxon>Marasmiineae</taxon>
        <taxon>Physalacriaceae</taxon>
        <taxon>Guyanagaster</taxon>
    </lineage>
</organism>
<evidence type="ECO:0000313" key="10">
    <source>
        <dbReference type="Proteomes" id="UP000812287"/>
    </source>
</evidence>
<dbReference type="RefSeq" id="XP_043045081.1">
    <property type="nucleotide sequence ID" value="XM_043182752.1"/>
</dbReference>
<dbReference type="GO" id="GO:0046872">
    <property type="term" value="F:metal ion binding"/>
    <property type="evidence" value="ECO:0007669"/>
    <property type="project" value="UniProtKB-KW"/>
</dbReference>
<dbReference type="PANTHER" id="PTHR33577">
    <property type="entry name" value="STERIGMATOCYSTIN BIOSYNTHESIS PEROXIDASE STCC-RELATED"/>
    <property type="match status" value="1"/>
</dbReference>
<protein>
    <submittedName>
        <fullName evidence="9">Cloroperoxidase</fullName>
    </submittedName>
</protein>
<dbReference type="Pfam" id="PF01328">
    <property type="entry name" value="Peroxidase_2"/>
    <property type="match status" value="1"/>
</dbReference>
<dbReference type="PROSITE" id="PS51405">
    <property type="entry name" value="HEME_HALOPEROXIDASE"/>
    <property type="match status" value="1"/>
</dbReference>
<gene>
    <name evidence="9" type="ORF">BT62DRAFT_883521</name>
</gene>
<keyword evidence="6" id="KW-0408">Iron</keyword>
<evidence type="ECO:0000256" key="4">
    <source>
        <dbReference type="ARBA" id="ARBA00022723"/>
    </source>
</evidence>
<sequence>MVLKGIIAAVQNLYILTWDVGLFTFNLLTPNLKPGHVVPEGHPGARGSWPEYIAPKEGDSRCSCPALNALANHGVLPRDGKSISLRELTRTVRAAYNFSPSFCYFVPLYCARMLGKDYNQDAVDLSELDLHNGIEHDASLTRQDKYHEPNQGTPYIPYIEELLASSSGKALDGSALLTPDDLARFSAKRRTEAASSNPEFSLDCIHKIFGSSNSSTMLTIMGGRVKDLESFLIEERIPDGWESRVLSRKGLTFQAFNKTVIKVECKTRNLTNKAKKEKTVRATVLRYLLG</sequence>
<evidence type="ECO:0000256" key="6">
    <source>
        <dbReference type="ARBA" id="ARBA00023004"/>
    </source>
</evidence>
<evidence type="ECO:0000259" key="8">
    <source>
        <dbReference type="PROSITE" id="PS51405"/>
    </source>
</evidence>